<dbReference type="EMBL" id="HAED01008867">
    <property type="protein sequence ID" value="SBQ95079.1"/>
    <property type="molecule type" value="Transcribed_RNA"/>
</dbReference>
<evidence type="ECO:0000259" key="10">
    <source>
        <dbReference type="PROSITE" id="PS50262"/>
    </source>
</evidence>
<evidence type="ECO:0000313" key="11">
    <source>
        <dbReference type="EMBL" id="SBQ95079.1"/>
    </source>
</evidence>
<keyword evidence="7" id="KW-0325">Glycoprotein</keyword>
<accession>A0A1A8IDU7</accession>
<evidence type="ECO:0000256" key="6">
    <source>
        <dbReference type="ARBA" id="ARBA00023170"/>
    </source>
</evidence>
<dbReference type="GO" id="GO:0005886">
    <property type="term" value="C:plasma membrane"/>
    <property type="evidence" value="ECO:0007669"/>
    <property type="project" value="TreeGrafter"/>
</dbReference>
<feature type="transmembrane region" description="Helical" evidence="9">
    <location>
        <begin position="138"/>
        <end position="161"/>
    </location>
</feature>
<feature type="domain" description="G-protein coupled receptors family 1 profile" evidence="10">
    <location>
        <begin position="1"/>
        <end position="158"/>
    </location>
</feature>
<dbReference type="GO" id="GO:0035025">
    <property type="term" value="P:positive regulation of Rho protein signal transduction"/>
    <property type="evidence" value="ECO:0007669"/>
    <property type="project" value="TreeGrafter"/>
</dbReference>
<dbReference type="PROSITE" id="PS50262">
    <property type="entry name" value="G_PROTEIN_RECEP_F1_2"/>
    <property type="match status" value="1"/>
</dbReference>
<dbReference type="Pfam" id="PF00001">
    <property type="entry name" value="7tm_1"/>
    <property type="match status" value="1"/>
</dbReference>
<keyword evidence="5 9" id="KW-0472">Membrane</keyword>
<keyword evidence="4" id="KW-0297">G-protein coupled receptor</keyword>
<evidence type="ECO:0000256" key="4">
    <source>
        <dbReference type="ARBA" id="ARBA00023040"/>
    </source>
</evidence>
<keyword evidence="3 9" id="KW-1133">Transmembrane helix</keyword>
<sequence>MSLCFICLERYVAVIRPTSYPLLRRYRCREVGAVTVWVSSLCAAMVTILTNNSPSTEWLMSAVPLGVMLLMTKLMVWGSISIARALRRSGPGRDELHPLKRKAFRTVCATTALNLLCYIPVALLQEFKLLAQQTFQCWLTPVCFLVLSAASVVHPMFYLSTQGELPPFCKRPAAE</sequence>
<dbReference type="Gene3D" id="1.20.1070.10">
    <property type="entry name" value="Rhodopsin 7-helix transmembrane proteins"/>
    <property type="match status" value="1"/>
</dbReference>
<dbReference type="SUPFAM" id="SSF81321">
    <property type="entry name" value="Family A G protein-coupled receptor-like"/>
    <property type="match status" value="1"/>
</dbReference>
<reference evidence="11" key="1">
    <citation type="submission" date="2016-05" db="EMBL/GenBank/DDBJ databases">
        <authorList>
            <person name="Lavstsen T."/>
            <person name="Jespersen J.S."/>
        </authorList>
    </citation>
    <scope>NUCLEOTIDE SEQUENCE</scope>
    <source>
        <tissue evidence="11">Brain</tissue>
    </source>
</reference>
<gene>
    <name evidence="11" type="primary">Nfu_g_1_012294</name>
</gene>
<evidence type="ECO:0000256" key="5">
    <source>
        <dbReference type="ARBA" id="ARBA00023136"/>
    </source>
</evidence>
<keyword evidence="8" id="KW-0807">Transducer</keyword>
<feature type="transmembrane region" description="Helical" evidence="9">
    <location>
        <begin position="31"/>
        <end position="50"/>
    </location>
</feature>
<proteinExistence type="predicted"/>
<protein>
    <recommendedName>
        <fullName evidence="10">G-protein coupled receptors family 1 profile domain-containing protein</fullName>
    </recommendedName>
</protein>
<dbReference type="GO" id="GO:0004930">
    <property type="term" value="F:G protein-coupled receptor activity"/>
    <property type="evidence" value="ECO:0007669"/>
    <property type="project" value="UniProtKB-KW"/>
</dbReference>
<organism evidence="11">
    <name type="scientific">Nothobranchius kuhntae</name>
    <name type="common">Beira killifish</name>
    <dbReference type="NCBI Taxonomy" id="321403"/>
    <lineage>
        <taxon>Eukaryota</taxon>
        <taxon>Metazoa</taxon>
        <taxon>Chordata</taxon>
        <taxon>Craniata</taxon>
        <taxon>Vertebrata</taxon>
        <taxon>Euteleostomi</taxon>
        <taxon>Actinopterygii</taxon>
        <taxon>Neopterygii</taxon>
        <taxon>Teleostei</taxon>
        <taxon>Neoteleostei</taxon>
        <taxon>Acanthomorphata</taxon>
        <taxon>Ovalentaria</taxon>
        <taxon>Atherinomorphae</taxon>
        <taxon>Cyprinodontiformes</taxon>
        <taxon>Nothobranchiidae</taxon>
        <taxon>Nothobranchius</taxon>
    </lineage>
</organism>
<dbReference type="CDD" id="cd00637">
    <property type="entry name" value="7tm_classA_rhodopsin-like"/>
    <property type="match status" value="1"/>
</dbReference>
<evidence type="ECO:0000256" key="9">
    <source>
        <dbReference type="SAM" id="Phobius"/>
    </source>
</evidence>
<dbReference type="PANTHER" id="PTHR24232:SF107">
    <property type="entry name" value="HYDROXYCARBOXYLIC ACID RECEPTOR 2-LIKE"/>
    <property type="match status" value="1"/>
</dbReference>
<evidence type="ECO:0000256" key="3">
    <source>
        <dbReference type="ARBA" id="ARBA00022989"/>
    </source>
</evidence>
<dbReference type="AlphaFoldDB" id="A0A1A8IDU7"/>
<feature type="transmembrane region" description="Helical" evidence="9">
    <location>
        <begin position="62"/>
        <end position="83"/>
    </location>
</feature>
<evidence type="ECO:0000256" key="7">
    <source>
        <dbReference type="ARBA" id="ARBA00023180"/>
    </source>
</evidence>
<name>A0A1A8IDU7_NOTKU</name>
<dbReference type="InterPro" id="IPR017452">
    <property type="entry name" value="GPCR_Rhodpsn_7TM"/>
</dbReference>
<evidence type="ECO:0000256" key="2">
    <source>
        <dbReference type="ARBA" id="ARBA00022692"/>
    </source>
</evidence>
<evidence type="ECO:0000256" key="1">
    <source>
        <dbReference type="ARBA" id="ARBA00004141"/>
    </source>
</evidence>
<evidence type="ECO:0000256" key="8">
    <source>
        <dbReference type="ARBA" id="ARBA00023224"/>
    </source>
</evidence>
<dbReference type="PANTHER" id="PTHR24232">
    <property type="entry name" value="G-PROTEIN COUPLED RECEPTOR"/>
    <property type="match status" value="1"/>
</dbReference>
<reference evidence="11" key="2">
    <citation type="submission" date="2016-06" db="EMBL/GenBank/DDBJ databases">
        <title>The genome of a short-lived fish provides insights into sex chromosome evolution and the genetic control of aging.</title>
        <authorList>
            <person name="Reichwald K."/>
            <person name="Felder M."/>
            <person name="Petzold A."/>
            <person name="Koch P."/>
            <person name="Groth M."/>
            <person name="Platzer M."/>
        </authorList>
    </citation>
    <scope>NUCLEOTIDE SEQUENCE</scope>
    <source>
        <tissue evidence="11">Brain</tissue>
    </source>
</reference>
<feature type="transmembrane region" description="Helical" evidence="9">
    <location>
        <begin position="103"/>
        <end position="123"/>
    </location>
</feature>
<keyword evidence="6" id="KW-0675">Receptor</keyword>
<dbReference type="InterPro" id="IPR000276">
    <property type="entry name" value="GPCR_Rhodpsn"/>
</dbReference>
<comment type="subcellular location">
    <subcellularLocation>
        <location evidence="1">Membrane</location>
        <topology evidence="1">Multi-pass membrane protein</topology>
    </subcellularLocation>
</comment>
<keyword evidence="2 9" id="KW-0812">Transmembrane</keyword>
<dbReference type="GO" id="GO:0007200">
    <property type="term" value="P:phospholipase C-activating G protein-coupled receptor signaling pathway"/>
    <property type="evidence" value="ECO:0007669"/>
    <property type="project" value="TreeGrafter"/>
</dbReference>